<reference evidence="1 2" key="1">
    <citation type="submission" date="2019-12" db="EMBL/GenBank/DDBJ databases">
        <title>Chitinophaga sp. strain ysch24 (GDMCC 1.1355), whole genome shotgun sequence.</title>
        <authorList>
            <person name="Zhang X."/>
        </authorList>
    </citation>
    <scope>NUCLEOTIDE SEQUENCE [LARGE SCALE GENOMIC DNA]</scope>
    <source>
        <strain evidence="2">ysch24</strain>
    </source>
</reference>
<dbReference type="Proteomes" id="UP000461730">
    <property type="component" value="Unassembled WGS sequence"/>
</dbReference>
<gene>
    <name evidence="1" type="ORF">GO493_15175</name>
</gene>
<evidence type="ECO:0000313" key="1">
    <source>
        <dbReference type="EMBL" id="MVT09609.1"/>
    </source>
</evidence>
<organism evidence="1 2">
    <name type="scientific">Chitinophaga tropicalis</name>
    <dbReference type="NCBI Taxonomy" id="2683588"/>
    <lineage>
        <taxon>Bacteria</taxon>
        <taxon>Pseudomonadati</taxon>
        <taxon>Bacteroidota</taxon>
        <taxon>Chitinophagia</taxon>
        <taxon>Chitinophagales</taxon>
        <taxon>Chitinophagaceae</taxon>
        <taxon>Chitinophaga</taxon>
    </lineage>
</organism>
<protein>
    <submittedName>
        <fullName evidence="1">Uncharacterized protein</fullName>
    </submittedName>
</protein>
<dbReference type="EMBL" id="WRXN01000006">
    <property type="protein sequence ID" value="MVT09609.1"/>
    <property type="molecule type" value="Genomic_DNA"/>
</dbReference>
<keyword evidence="2" id="KW-1185">Reference proteome</keyword>
<name>A0A7K1U5J4_9BACT</name>
<dbReference type="AlphaFoldDB" id="A0A7K1U5J4"/>
<dbReference type="RefSeq" id="WP_157307054.1">
    <property type="nucleotide sequence ID" value="NZ_WRXN01000006.1"/>
</dbReference>
<evidence type="ECO:0000313" key="2">
    <source>
        <dbReference type="Proteomes" id="UP000461730"/>
    </source>
</evidence>
<proteinExistence type="predicted"/>
<accession>A0A7K1U5J4</accession>
<sequence length="143" mass="16067">MNSYIDEVLGLLSPTQGPGNIFLWKGSLNVSFNIMLENTADLHIVDIHFIREAAGNAPSYVNKAVEFVRRDMLLRPEFYGITAEQAAEYAELDLLGAPEFNFYEDNEWYIKFAEGIFPICNPYGLIVLFHGVAPVGVEDMSDN</sequence>
<comment type="caution">
    <text evidence="1">The sequence shown here is derived from an EMBL/GenBank/DDBJ whole genome shotgun (WGS) entry which is preliminary data.</text>
</comment>